<sequence>MSEAIRALFVGFERARFQCGRRCFLDRVHGARFRPIDEKSPFTALQQAISATMEFESGYRAAISVMQGLKVELAKYEESRAKGLQTSSTGECLVYDRLQRQCHAVKMAQRLLLLMAVKEREAFEAEKKRYSMQMPVQPYVRKMIALEEQLLAKIEFREWQSLKIDQILSLGEAQLSYVFYMVAGSFHLVRECKDPALYKKEFLQLASCTYCKRLSHIGKPCPILKAKRRRDRRRPPAVAIPPLATSLHHQPPLHFTFSDLSS</sequence>
<evidence type="ECO:0000313" key="1">
    <source>
        <dbReference type="EMBL" id="AYV83119.1"/>
    </source>
</evidence>
<gene>
    <name evidence="1" type="ORF">Hyperionvirus4_84</name>
</gene>
<protein>
    <submittedName>
        <fullName evidence="1">Uncharacterized protein</fullName>
    </submittedName>
</protein>
<reference evidence="1" key="1">
    <citation type="submission" date="2018-10" db="EMBL/GenBank/DDBJ databases">
        <title>Hidden diversity of soil giant viruses.</title>
        <authorList>
            <person name="Schulz F."/>
            <person name="Alteio L."/>
            <person name="Goudeau D."/>
            <person name="Ryan E.M."/>
            <person name="Malmstrom R.R."/>
            <person name="Blanchard J."/>
            <person name="Woyke T."/>
        </authorList>
    </citation>
    <scope>NUCLEOTIDE SEQUENCE</scope>
    <source>
        <strain evidence="1">HYV1</strain>
    </source>
</reference>
<name>A0A3G5ACP7_9VIRU</name>
<organism evidence="1">
    <name type="scientific">Hyperionvirus sp</name>
    <dbReference type="NCBI Taxonomy" id="2487770"/>
    <lineage>
        <taxon>Viruses</taxon>
        <taxon>Varidnaviria</taxon>
        <taxon>Bamfordvirae</taxon>
        <taxon>Nucleocytoviricota</taxon>
        <taxon>Megaviricetes</taxon>
        <taxon>Imitervirales</taxon>
        <taxon>Mimiviridae</taxon>
        <taxon>Klosneuvirinae</taxon>
    </lineage>
</organism>
<proteinExistence type="predicted"/>
<dbReference type="EMBL" id="MK072386">
    <property type="protein sequence ID" value="AYV83119.1"/>
    <property type="molecule type" value="Genomic_DNA"/>
</dbReference>
<accession>A0A3G5ACP7</accession>